<protein>
    <submittedName>
        <fullName evidence="2">Uncharacterized protein</fullName>
    </submittedName>
</protein>
<dbReference type="STRING" id="714943.Mucpa_4081"/>
<evidence type="ECO:0000256" key="1">
    <source>
        <dbReference type="SAM" id="Phobius"/>
    </source>
</evidence>
<feature type="transmembrane region" description="Helical" evidence="1">
    <location>
        <begin position="43"/>
        <end position="63"/>
    </location>
</feature>
<organism evidence="2 3">
    <name type="scientific">Mucilaginibacter paludis DSM 18603</name>
    <dbReference type="NCBI Taxonomy" id="714943"/>
    <lineage>
        <taxon>Bacteria</taxon>
        <taxon>Pseudomonadati</taxon>
        <taxon>Bacteroidota</taxon>
        <taxon>Sphingobacteriia</taxon>
        <taxon>Sphingobacteriales</taxon>
        <taxon>Sphingobacteriaceae</taxon>
        <taxon>Mucilaginibacter</taxon>
    </lineage>
</organism>
<sequence length="69" mass="7774">MQTSLSSVLINTTLIILLIWLIVLVFSLVSLSRRRDIFTPVKVFWAAIILFAPVAGLVVYLVYGPKKRV</sequence>
<keyword evidence="1" id="KW-1133">Transmembrane helix</keyword>
<name>H1Y0C3_9SPHI</name>
<gene>
    <name evidence="2" type="ORF">Mucpa_4081</name>
</gene>
<accession>H1Y0C3</accession>
<reference evidence="2" key="1">
    <citation type="submission" date="2011-09" db="EMBL/GenBank/DDBJ databases">
        <title>The permanent draft genome of Mucilaginibacter paludis DSM 18603.</title>
        <authorList>
            <consortium name="US DOE Joint Genome Institute (JGI-PGF)"/>
            <person name="Lucas S."/>
            <person name="Han J."/>
            <person name="Lapidus A."/>
            <person name="Bruce D."/>
            <person name="Goodwin L."/>
            <person name="Pitluck S."/>
            <person name="Peters L."/>
            <person name="Kyrpides N."/>
            <person name="Mavromatis K."/>
            <person name="Ivanova N."/>
            <person name="Mikhailova N."/>
            <person name="Held B."/>
            <person name="Detter J.C."/>
            <person name="Tapia R."/>
            <person name="Han C."/>
            <person name="Land M."/>
            <person name="Hauser L."/>
            <person name="Markowitz V."/>
            <person name="Cheng J.-F."/>
            <person name="Hugenholtz P."/>
            <person name="Woyke T."/>
            <person name="Wu D."/>
            <person name="Tindall B."/>
            <person name="Brambilla E."/>
            <person name="Klenk H.-P."/>
            <person name="Eisen J.A."/>
        </authorList>
    </citation>
    <scope>NUCLEOTIDE SEQUENCE [LARGE SCALE GENOMIC DNA]</scope>
    <source>
        <strain evidence="2">DSM 18603</strain>
    </source>
</reference>
<dbReference type="Proteomes" id="UP000002774">
    <property type="component" value="Chromosome"/>
</dbReference>
<dbReference type="RefSeq" id="WP_008508921.1">
    <property type="nucleotide sequence ID" value="NZ_CM001403.1"/>
</dbReference>
<evidence type="ECO:0000313" key="3">
    <source>
        <dbReference type="Proteomes" id="UP000002774"/>
    </source>
</evidence>
<keyword evidence="1" id="KW-0812">Transmembrane</keyword>
<keyword evidence="1" id="KW-0472">Membrane</keyword>
<dbReference type="EMBL" id="CM001403">
    <property type="protein sequence ID" value="EHQ28172.1"/>
    <property type="molecule type" value="Genomic_DNA"/>
</dbReference>
<proteinExistence type="predicted"/>
<dbReference type="HOGENOM" id="CLU_2771385_0_0_10"/>
<evidence type="ECO:0000313" key="2">
    <source>
        <dbReference type="EMBL" id="EHQ28172.1"/>
    </source>
</evidence>
<dbReference type="AlphaFoldDB" id="H1Y0C3"/>
<dbReference type="OrthoDB" id="1123412at2"/>
<feature type="transmembrane region" description="Helical" evidence="1">
    <location>
        <begin position="12"/>
        <end position="31"/>
    </location>
</feature>
<keyword evidence="3" id="KW-1185">Reference proteome</keyword>